<evidence type="ECO:0000256" key="1">
    <source>
        <dbReference type="SAM" id="MobiDB-lite"/>
    </source>
</evidence>
<feature type="region of interest" description="Disordered" evidence="1">
    <location>
        <begin position="274"/>
        <end position="342"/>
    </location>
</feature>
<dbReference type="PANTHER" id="PTHR34239">
    <property type="entry name" value="APPLE DOMAIN-CONTAINING PROTEIN"/>
    <property type="match status" value="1"/>
</dbReference>
<keyword evidence="3" id="KW-1185">Reference proteome</keyword>
<dbReference type="AlphaFoldDB" id="A0A8S9XFR0"/>
<organism evidence="2 3">
    <name type="scientific">Apolygus lucorum</name>
    <name type="common">Small green plant bug</name>
    <name type="synonym">Lygocoris lucorum</name>
    <dbReference type="NCBI Taxonomy" id="248454"/>
    <lineage>
        <taxon>Eukaryota</taxon>
        <taxon>Metazoa</taxon>
        <taxon>Ecdysozoa</taxon>
        <taxon>Arthropoda</taxon>
        <taxon>Hexapoda</taxon>
        <taxon>Insecta</taxon>
        <taxon>Pterygota</taxon>
        <taxon>Neoptera</taxon>
        <taxon>Paraneoptera</taxon>
        <taxon>Hemiptera</taxon>
        <taxon>Heteroptera</taxon>
        <taxon>Panheteroptera</taxon>
        <taxon>Cimicomorpha</taxon>
        <taxon>Miridae</taxon>
        <taxon>Mirini</taxon>
        <taxon>Apolygus</taxon>
    </lineage>
</organism>
<feature type="compositionally biased region" description="Basic and acidic residues" evidence="1">
    <location>
        <begin position="64"/>
        <end position="76"/>
    </location>
</feature>
<dbReference type="OrthoDB" id="6756251at2759"/>
<protein>
    <submittedName>
        <fullName evidence="2">Uncharacterized protein</fullName>
    </submittedName>
</protein>
<gene>
    <name evidence="2" type="ORF">GE061_018630</name>
</gene>
<feature type="compositionally biased region" description="Low complexity" evidence="1">
    <location>
        <begin position="16"/>
        <end position="29"/>
    </location>
</feature>
<evidence type="ECO:0000313" key="2">
    <source>
        <dbReference type="EMBL" id="KAF6207389.1"/>
    </source>
</evidence>
<feature type="compositionally biased region" description="Polar residues" evidence="1">
    <location>
        <begin position="102"/>
        <end position="111"/>
    </location>
</feature>
<comment type="caution">
    <text evidence="2">The sequence shown here is derived from an EMBL/GenBank/DDBJ whole genome shotgun (WGS) entry which is preliminary data.</text>
</comment>
<feature type="compositionally biased region" description="Polar residues" evidence="1">
    <location>
        <begin position="278"/>
        <end position="293"/>
    </location>
</feature>
<accession>A0A8S9XFR0</accession>
<reference evidence="2" key="1">
    <citation type="journal article" date="2021" name="Mol. Ecol. Resour.">
        <title>Apolygus lucorum genome provides insights into omnivorousness and mesophyll feeding.</title>
        <authorList>
            <person name="Liu Y."/>
            <person name="Liu H."/>
            <person name="Wang H."/>
            <person name="Huang T."/>
            <person name="Liu B."/>
            <person name="Yang B."/>
            <person name="Yin L."/>
            <person name="Li B."/>
            <person name="Zhang Y."/>
            <person name="Zhang S."/>
            <person name="Jiang F."/>
            <person name="Zhang X."/>
            <person name="Ren Y."/>
            <person name="Wang B."/>
            <person name="Wang S."/>
            <person name="Lu Y."/>
            <person name="Wu K."/>
            <person name="Fan W."/>
            <person name="Wang G."/>
        </authorList>
    </citation>
    <scope>NUCLEOTIDE SEQUENCE</scope>
    <source>
        <strain evidence="2">12Hb</strain>
    </source>
</reference>
<feature type="compositionally biased region" description="Basic and acidic residues" evidence="1">
    <location>
        <begin position="87"/>
        <end position="99"/>
    </location>
</feature>
<sequence>MMEEFSRISRRRRRCSSSSFDSRSPSTNRDQTHVGQPTGVLRGENPRSLNHNENSVDGPLQRSIDPDHENRDRESPDFEGFAQGAESEIHLPPKMREIIGDNPSTSKSTAPVLHSSLTDRWSIWLKEGVPYTEYTEVRDRYPTPSNMQGISPPLLNPEIAESLNAFNKKRDDSLVTFQRQVATALSASGTALTTLMNRATDDESLFGPLWDVGKSLVALHCDLSRYRKKSICDALPGPLRSVAGKALPSKFLFGDELRSLIKDQQGIASFAKDLAPRPSTSQIHQPSTSNNRLNLKRPAPAKRGGGAYPAAKPRKQAPRYKGYQGNRSSRNNFFNKPQNRHQ</sequence>
<dbReference type="Proteomes" id="UP000466442">
    <property type="component" value="Unassembled WGS sequence"/>
</dbReference>
<dbReference type="PANTHER" id="PTHR34239:SF2">
    <property type="entry name" value="TRANSPOSABLE ELEMENT P TRANSPOSASE_THAP9 CONSERVED DOMAIN-CONTAINING PROTEIN"/>
    <property type="match status" value="1"/>
</dbReference>
<feature type="region of interest" description="Disordered" evidence="1">
    <location>
        <begin position="1"/>
        <end position="111"/>
    </location>
</feature>
<proteinExistence type="predicted"/>
<feature type="compositionally biased region" description="Polar residues" evidence="1">
    <location>
        <begin position="325"/>
        <end position="342"/>
    </location>
</feature>
<name>A0A8S9XFR0_APOLU</name>
<dbReference type="EMBL" id="WIXP02000008">
    <property type="protein sequence ID" value="KAF6207389.1"/>
    <property type="molecule type" value="Genomic_DNA"/>
</dbReference>
<evidence type="ECO:0000313" key="3">
    <source>
        <dbReference type="Proteomes" id="UP000466442"/>
    </source>
</evidence>